<keyword evidence="2" id="KW-0812">Transmembrane</keyword>
<keyword evidence="4" id="KW-1185">Reference proteome</keyword>
<feature type="compositionally biased region" description="Acidic residues" evidence="1">
    <location>
        <begin position="128"/>
        <end position="137"/>
    </location>
</feature>
<dbReference type="AlphaFoldDB" id="A0A9P1IHA5"/>
<name>A0A9P1IHA5_9PELO</name>
<keyword evidence="2" id="KW-0472">Membrane</keyword>
<evidence type="ECO:0000313" key="4">
    <source>
        <dbReference type="Proteomes" id="UP001152747"/>
    </source>
</evidence>
<comment type="caution">
    <text evidence="3">The sequence shown here is derived from an EMBL/GenBank/DDBJ whole genome shotgun (WGS) entry which is preliminary data.</text>
</comment>
<feature type="compositionally biased region" description="Basic and acidic residues" evidence="1">
    <location>
        <begin position="156"/>
        <end position="172"/>
    </location>
</feature>
<reference evidence="3" key="1">
    <citation type="submission" date="2022-11" db="EMBL/GenBank/DDBJ databases">
        <authorList>
            <person name="Kikuchi T."/>
        </authorList>
    </citation>
    <scope>NUCLEOTIDE SEQUENCE</scope>
    <source>
        <strain evidence="3">PS1010</strain>
    </source>
</reference>
<dbReference type="OrthoDB" id="5859293at2759"/>
<proteinExistence type="predicted"/>
<accession>A0A9P1IHA5</accession>
<feature type="transmembrane region" description="Helical" evidence="2">
    <location>
        <begin position="54"/>
        <end position="78"/>
    </location>
</feature>
<protein>
    <submittedName>
        <fullName evidence="3">Uncharacterized protein</fullName>
    </submittedName>
</protein>
<evidence type="ECO:0000313" key="3">
    <source>
        <dbReference type="EMBL" id="CAI5445066.1"/>
    </source>
</evidence>
<evidence type="ECO:0000256" key="1">
    <source>
        <dbReference type="SAM" id="MobiDB-lite"/>
    </source>
</evidence>
<dbReference type="EMBL" id="CANHGI010000003">
    <property type="protein sequence ID" value="CAI5445066.1"/>
    <property type="molecule type" value="Genomic_DNA"/>
</dbReference>
<organism evidence="3 4">
    <name type="scientific">Caenorhabditis angaria</name>
    <dbReference type="NCBI Taxonomy" id="860376"/>
    <lineage>
        <taxon>Eukaryota</taxon>
        <taxon>Metazoa</taxon>
        <taxon>Ecdysozoa</taxon>
        <taxon>Nematoda</taxon>
        <taxon>Chromadorea</taxon>
        <taxon>Rhabditida</taxon>
        <taxon>Rhabditina</taxon>
        <taxon>Rhabditomorpha</taxon>
        <taxon>Rhabditoidea</taxon>
        <taxon>Rhabditidae</taxon>
        <taxon>Peloderinae</taxon>
        <taxon>Caenorhabditis</taxon>
    </lineage>
</organism>
<gene>
    <name evidence="3" type="ORF">CAMP_LOCUS7703</name>
</gene>
<feature type="region of interest" description="Disordered" evidence="1">
    <location>
        <begin position="122"/>
        <end position="183"/>
    </location>
</feature>
<dbReference type="Proteomes" id="UP001152747">
    <property type="component" value="Unassembled WGS sequence"/>
</dbReference>
<evidence type="ECO:0000256" key="2">
    <source>
        <dbReference type="SAM" id="Phobius"/>
    </source>
</evidence>
<sequence>MTSLQQRMLALKKSGKMTMLNRDELENADLSAFRPDDRTNLFDKKSGWGFSNNLTGLIVLTIVLTAVIVIFFGCYLIMRFMHRALSRDDSKDVMRSNNPYNNVVMHSKRVYEIQAEEGCFAGPPDPLDPSDIDDEAEKEPSTSQNSSYYIEDMPAEDNKVKKPESGDLKAMRSSEGAFNDDPRAMLRKKQKVHKDSVCAFLFKPEPEPKMV</sequence>
<keyword evidence="2" id="KW-1133">Transmembrane helix</keyword>